<evidence type="ECO:0000313" key="3">
    <source>
        <dbReference type="Proteomes" id="UP001159363"/>
    </source>
</evidence>
<feature type="compositionally biased region" description="Basic and acidic residues" evidence="1">
    <location>
        <begin position="348"/>
        <end position="357"/>
    </location>
</feature>
<feature type="region of interest" description="Disordered" evidence="1">
    <location>
        <begin position="343"/>
        <end position="379"/>
    </location>
</feature>
<dbReference type="Proteomes" id="UP001159363">
    <property type="component" value="Chromosome 9"/>
</dbReference>
<accession>A0ABQ9GPS6</accession>
<gene>
    <name evidence="2" type="ORF">PR048_024880</name>
</gene>
<evidence type="ECO:0000256" key="1">
    <source>
        <dbReference type="SAM" id="MobiDB-lite"/>
    </source>
</evidence>
<keyword evidence="3" id="KW-1185">Reference proteome</keyword>
<proteinExistence type="predicted"/>
<evidence type="ECO:0000313" key="2">
    <source>
        <dbReference type="EMBL" id="KAJ8874040.1"/>
    </source>
</evidence>
<comment type="caution">
    <text evidence="2">The sequence shown here is derived from an EMBL/GenBank/DDBJ whole genome shotgun (WGS) entry which is preliminary data.</text>
</comment>
<dbReference type="EMBL" id="JARBHB010000010">
    <property type="protein sequence ID" value="KAJ8874040.1"/>
    <property type="molecule type" value="Genomic_DNA"/>
</dbReference>
<sequence length="604" mass="67079">MAKQERTTRESGKVDSNKKCIGNFVELGGTLYSHLYTRETIVCLLVAAIKCGLRTGLFKARSYHCLLLSTGSLLNGTCLKNCCPITTVGQKKNKCLKSTSASKLAPETPTNSLITSFLLIQDEYFKRGPVDTIPQHVLARAFHNFWCRLHTCLKAVGTGFVAILRGSVACREVVFQGLINERRSRVQLVRDAILLARVAGVCGISSCSTYVRKPVWNLPRKLGRVQLPNLVRNLAVLGGKRHDGRPTSPYTGRYGGPLHKLLLNLVSCIIALKADLICTVQDHDGNTTRHARRSDEPLGVHVSLARIVPWLLGLGRVSEEIRVAFNIEVLRADEGEARRVWSSTGMKGLEKTDDPRENPPTSGIVRHDSHMRKSGSNPAGNRCKEWGVRCCQDVYVAGQSEFPAKWKGTALIHWGTLNKLPAHNSIGQFREEIDFHTRTIPLPYTNYTNSNSVADIGKASWNQRRPRFRIPDMLWVQSRVASLRIFASGNSAGRCHWLAGFLGDFPFSLPLHYGAAPSSSHFTLIGFQDLAVKSNPNLSTHSLSCTGERERERERESLKKRAVWSHTHVSPAYERQVGKDKKWLIPIGASCTIYVGETCLSQPA</sequence>
<organism evidence="2 3">
    <name type="scientific">Dryococelus australis</name>
    <dbReference type="NCBI Taxonomy" id="614101"/>
    <lineage>
        <taxon>Eukaryota</taxon>
        <taxon>Metazoa</taxon>
        <taxon>Ecdysozoa</taxon>
        <taxon>Arthropoda</taxon>
        <taxon>Hexapoda</taxon>
        <taxon>Insecta</taxon>
        <taxon>Pterygota</taxon>
        <taxon>Neoptera</taxon>
        <taxon>Polyneoptera</taxon>
        <taxon>Phasmatodea</taxon>
        <taxon>Verophasmatodea</taxon>
        <taxon>Anareolatae</taxon>
        <taxon>Phasmatidae</taxon>
        <taxon>Eurycanthinae</taxon>
        <taxon>Dryococelus</taxon>
    </lineage>
</organism>
<reference evidence="2 3" key="1">
    <citation type="submission" date="2023-02" db="EMBL/GenBank/DDBJ databases">
        <title>LHISI_Scaffold_Assembly.</title>
        <authorList>
            <person name="Stuart O.P."/>
            <person name="Cleave R."/>
            <person name="Magrath M.J.L."/>
            <person name="Mikheyev A.S."/>
        </authorList>
    </citation>
    <scope>NUCLEOTIDE SEQUENCE [LARGE SCALE GENOMIC DNA]</scope>
    <source>
        <strain evidence="2">Daus_M_001</strain>
        <tissue evidence="2">Leg muscle</tissue>
    </source>
</reference>
<protein>
    <submittedName>
        <fullName evidence="2">Uncharacterized protein</fullName>
    </submittedName>
</protein>
<name>A0ABQ9GPS6_9NEOP</name>